<evidence type="ECO:0000313" key="2">
    <source>
        <dbReference type="Proteomes" id="UP001527052"/>
    </source>
</evidence>
<sequence>MANVDLVNKQKFYLGTGVELYIQSQIYMLGYEAYKLSPDFGIDLHVTNKFEHDYNNKDFFNKFLQIKSTPVFGNGKCDFYIDEKDFELITFNVDHYLLLVVCFFESTTDPVSLSPTYLQTDDMLAAMIDSYTKNGFYNSREKKKMLDLYNSNNIDYIWINSNQLKLLKNRDFVKKTTFPDKSVKYVINLEVKDKLIQRISPIKGDWSESIISEVKNLFYLFNDFRYKDRVEGGTIFYE</sequence>
<dbReference type="EMBL" id="JAMDLZ010000040">
    <property type="protein sequence ID" value="MCY9549037.1"/>
    <property type="molecule type" value="Genomic_DNA"/>
</dbReference>
<proteinExistence type="predicted"/>
<evidence type="ECO:0000313" key="1">
    <source>
        <dbReference type="EMBL" id="MCY9549037.1"/>
    </source>
</evidence>
<dbReference type="RefSeq" id="WP_268639038.1">
    <property type="nucleotide sequence ID" value="NZ_JAMDLZ010000040.1"/>
</dbReference>
<comment type="caution">
    <text evidence="1">The sequence shown here is derived from an EMBL/GenBank/DDBJ whole genome shotgun (WGS) entry which is preliminary data.</text>
</comment>
<accession>A0ABT4ETP0</accession>
<evidence type="ECO:0008006" key="3">
    <source>
        <dbReference type="Google" id="ProtNLM"/>
    </source>
</evidence>
<organism evidence="1 2">
    <name type="scientific">Lysinibacillus xylanilyticus</name>
    <dbReference type="NCBI Taxonomy" id="582475"/>
    <lineage>
        <taxon>Bacteria</taxon>
        <taxon>Bacillati</taxon>
        <taxon>Bacillota</taxon>
        <taxon>Bacilli</taxon>
        <taxon>Bacillales</taxon>
        <taxon>Bacillaceae</taxon>
        <taxon>Lysinibacillus</taxon>
    </lineage>
</organism>
<reference evidence="1 2" key="1">
    <citation type="submission" date="2022-05" db="EMBL/GenBank/DDBJ databases">
        <title>Genome Sequencing of Bee-Associated Microbes.</title>
        <authorList>
            <person name="Dunlap C."/>
        </authorList>
    </citation>
    <scope>NUCLEOTIDE SEQUENCE [LARGE SCALE GENOMIC DNA]</scope>
    <source>
        <strain evidence="1 2">NRRL BD-083</strain>
    </source>
</reference>
<name>A0ABT4ETP0_9BACI</name>
<protein>
    <recommendedName>
        <fullName evidence="3">DUF4365 domain-containing protein</fullName>
    </recommendedName>
</protein>
<keyword evidence="2" id="KW-1185">Reference proteome</keyword>
<gene>
    <name evidence="1" type="ORF">M5W82_19315</name>
</gene>
<dbReference type="Proteomes" id="UP001527052">
    <property type="component" value="Unassembled WGS sequence"/>
</dbReference>